<dbReference type="Proteomes" id="UP000616779">
    <property type="component" value="Unassembled WGS sequence"/>
</dbReference>
<keyword evidence="2" id="KW-1185">Reference proteome</keyword>
<evidence type="ECO:0000313" key="1">
    <source>
        <dbReference type="EMBL" id="NOU76576.1"/>
    </source>
</evidence>
<protein>
    <submittedName>
        <fullName evidence="1">Uncharacterized protein</fullName>
    </submittedName>
</protein>
<organism evidence="1 2">
    <name type="scientific">Paenibacillus phytorum</name>
    <dbReference type="NCBI Taxonomy" id="2654977"/>
    <lineage>
        <taxon>Bacteria</taxon>
        <taxon>Bacillati</taxon>
        <taxon>Bacillota</taxon>
        <taxon>Bacilli</taxon>
        <taxon>Bacillales</taxon>
        <taxon>Paenibacillaceae</taxon>
        <taxon>Paenibacillus</taxon>
    </lineage>
</organism>
<dbReference type="EMBL" id="WHOA01000242">
    <property type="protein sequence ID" value="NOU76576.1"/>
    <property type="molecule type" value="Genomic_DNA"/>
</dbReference>
<name>A0ABX1Y929_9BACL</name>
<gene>
    <name evidence="1" type="ORF">GC098_35330</name>
</gene>
<sequence>MYLNGQQLTTNLHFQDHAESCIPVQVYYQNVHKDIGFIENYTLYFIKVNNTFYNRNTHVFLSRPGY</sequence>
<proteinExistence type="predicted"/>
<comment type="caution">
    <text evidence="1">The sequence shown here is derived from an EMBL/GenBank/DDBJ whole genome shotgun (WGS) entry which is preliminary data.</text>
</comment>
<evidence type="ECO:0000313" key="2">
    <source>
        <dbReference type="Proteomes" id="UP000616779"/>
    </source>
</evidence>
<reference evidence="1 2" key="1">
    <citation type="submission" date="2019-10" db="EMBL/GenBank/DDBJ databases">
        <title>Description of Paenibacillus terrestris sp. nov.</title>
        <authorList>
            <person name="Carlier A."/>
            <person name="Qi S."/>
        </authorList>
    </citation>
    <scope>NUCLEOTIDE SEQUENCE [LARGE SCALE GENOMIC DNA]</scope>
    <source>
        <strain evidence="1 2">LMG 31458</strain>
    </source>
</reference>
<accession>A0ABX1Y929</accession>